<dbReference type="Proteomes" id="UP001501671">
    <property type="component" value="Unassembled WGS sequence"/>
</dbReference>
<feature type="signal peptide" evidence="2">
    <location>
        <begin position="1"/>
        <end position="24"/>
    </location>
</feature>
<evidence type="ECO:0000256" key="2">
    <source>
        <dbReference type="SAM" id="SignalP"/>
    </source>
</evidence>
<dbReference type="SUPFAM" id="SSF53850">
    <property type="entry name" value="Periplasmic binding protein-like II"/>
    <property type="match status" value="1"/>
</dbReference>
<dbReference type="RefSeq" id="WP_345252384.1">
    <property type="nucleotide sequence ID" value="NZ_BAABFO010000040.1"/>
</dbReference>
<comment type="caution">
    <text evidence="3">The sequence shown here is derived from an EMBL/GenBank/DDBJ whole genome shotgun (WGS) entry which is preliminary data.</text>
</comment>
<sequence>MQRRYFPIALAATLAAGLAGPAMGQGAWPARPVRMVVPFPAGGSTDVVARYIAQKLGDKLGQTFVVDNRTGAAGNIGTDAVAKAAPDGYTIALSTSGPLVNNKYLYKSMPFDSEKDLAPIALVCEIPLVIASNPRVPAKDLKTFVQQAKADPRHYTVGQPGNGTIGHLALEQLSMATGVRLTTAPYRGDVPAMTGLLGGEIQALSAPITALIPNLSDGKLTGLAVTSAQRFPGLPSIPTAKEQGIDMVATVWFAVVGPAGTPQDVVNKLNTEINAIVSSDEGRAKLQQYGGIVNVGPPSALRTLMDKDSQKWKAVIEAAGIKLD</sequence>
<name>A0ABP8HSK9_9BURK</name>
<keyword evidence="4" id="KW-1185">Reference proteome</keyword>
<dbReference type="EMBL" id="BAABFO010000040">
    <property type="protein sequence ID" value="GAA4343736.1"/>
    <property type="molecule type" value="Genomic_DNA"/>
</dbReference>
<proteinExistence type="inferred from homology"/>
<dbReference type="InterPro" id="IPR042100">
    <property type="entry name" value="Bug_dom1"/>
</dbReference>
<dbReference type="CDD" id="cd07012">
    <property type="entry name" value="PBP2_Bug_TTT"/>
    <property type="match status" value="1"/>
</dbReference>
<accession>A0ABP8HSK9</accession>
<reference evidence="4" key="1">
    <citation type="journal article" date="2019" name="Int. J. Syst. Evol. Microbiol.">
        <title>The Global Catalogue of Microorganisms (GCM) 10K type strain sequencing project: providing services to taxonomists for standard genome sequencing and annotation.</title>
        <authorList>
            <consortium name="The Broad Institute Genomics Platform"/>
            <consortium name="The Broad Institute Genome Sequencing Center for Infectious Disease"/>
            <person name="Wu L."/>
            <person name="Ma J."/>
        </authorList>
    </citation>
    <scope>NUCLEOTIDE SEQUENCE [LARGE SCALE GENOMIC DNA]</scope>
    <source>
        <strain evidence="4">JCM 17666</strain>
    </source>
</reference>
<feature type="chain" id="PRO_5046534915" evidence="2">
    <location>
        <begin position="25"/>
        <end position="324"/>
    </location>
</feature>
<dbReference type="InterPro" id="IPR005064">
    <property type="entry name" value="BUG"/>
</dbReference>
<dbReference type="Pfam" id="PF03401">
    <property type="entry name" value="TctC"/>
    <property type="match status" value="1"/>
</dbReference>
<dbReference type="PANTHER" id="PTHR42928:SF5">
    <property type="entry name" value="BLR1237 PROTEIN"/>
    <property type="match status" value="1"/>
</dbReference>
<organism evidence="3 4">
    <name type="scientific">Pigmentiphaga soli</name>
    <dbReference type="NCBI Taxonomy" id="1007095"/>
    <lineage>
        <taxon>Bacteria</taxon>
        <taxon>Pseudomonadati</taxon>
        <taxon>Pseudomonadota</taxon>
        <taxon>Betaproteobacteria</taxon>
        <taxon>Burkholderiales</taxon>
        <taxon>Alcaligenaceae</taxon>
        <taxon>Pigmentiphaga</taxon>
    </lineage>
</organism>
<dbReference type="PANTHER" id="PTHR42928">
    <property type="entry name" value="TRICARBOXYLATE-BINDING PROTEIN"/>
    <property type="match status" value="1"/>
</dbReference>
<dbReference type="PIRSF" id="PIRSF017082">
    <property type="entry name" value="YflP"/>
    <property type="match status" value="1"/>
</dbReference>
<dbReference type="Gene3D" id="3.40.190.150">
    <property type="entry name" value="Bordetella uptake gene, domain 1"/>
    <property type="match status" value="1"/>
</dbReference>
<protein>
    <submittedName>
        <fullName evidence="3">Tripartite tricarboxylate transporter substrate binding protein</fullName>
    </submittedName>
</protein>
<dbReference type="Gene3D" id="3.40.190.10">
    <property type="entry name" value="Periplasmic binding protein-like II"/>
    <property type="match status" value="1"/>
</dbReference>
<evidence type="ECO:0000313" key="4">
    <source>
        <dbReference type="Proteomes" id="UP001501671"/>
    </source>
</evidence>
<evidence type="ECO:0000313" key="3">
    <source>
        <dbReference type="EMBL" id="GAA4343736.1"/>
    </source>
</evidence>
<comment type="similarity">
    <text evidence="1">Belongs to the UPF0065 (bug) family.</text>
</comment>
<evidence type="ECO:0000256" key="1">
    <source>
        <dbReference type="ARBA" id="ARBA00006987"/>
    </source>
</evidence>
<keyword evidence="2" id="KW-0732">Signal</keyword>
<gene>
    <name evidence="3" type="ORF">GCM10023144_46980</name>
</gene>